<protein>
    <recommendedName>
        <fullName evidence="4">GOLD domain-containing protein</fullName>
    </recommendedName>
</protein>
<keyword evidence="1" id="KW-0732">Signal</keyword>
<proteinExistence type="predicted"/>
<comment type="caution">
    <text evidence="2">The sequence shown here is derived from an EMBL/GenBank/DDBJ whole genome shotgun (WGS) entry which is preliminary data.</text>
</comment>
<keyword evidence="3" id="KW-1185">Reference proteome</keyword>
<dbReference type="EMBL" id="QWGR01000001">
    <property type="protein sequence ID" value="RIJ50507.1"/>
    <property type="molecule type" value="Genomic_DNA"/>
</dbReference>
<dbReference type="OrthoDB" id="1111074at2"/>
<accession>A0A399T8H4</accession>
<evidence type="ECO:0000313" key="3">
    <source>
        <dbReference type="Proteomes" id="UP000265926"/>
    </source>
</evidence>
<organism evidence="2 3">
    <name type="scientific">Maribellus luteus</name>
    <dbReference type="NCBI Taxonomy" id="2305463"/>
    <lineage>
        <taxon>Bacteria</taxon>
        <taxon>Pseudomonadati</taxon>
        <taxon>Bacteroidota</taxon>
        <taxon>Bacteroidia</taxon>
        <taxon>Marinilabiliales</taxon>
        <taxon>Prolixibacteraceae</taxon>
        <taxon>Maribellus</taxon>
    </lineage>
</organism>
<reference evidence="2 3" key="1">
    <citation type="submission" date="2018-08" db="EMBL/GenBank/DDBJ databases">
        <title>Pallidiluteibacterium maritimus gen. nov., sp. nov., isolated from coastal sediment.</title>
        <authorList>
            <person name="Zhou L.Y."/>
        </authorList>
    </citation>
    <scope>NUCLEOTIDE SEQUENCE [LARGE SCALE GENOMIC DNA]</scope>
    <source>
        <strain evidence="2 3">XSD2</strain>
    </source>
</reference>
<feature type="signal peptide" evidence="1">
    <location>
        <begin position="1"/>
        <end position="18"/>
    </location>
</feature>
<sequence>MKRAFVLILLVTALLYYACDNFDDPAIPEINNCSLSLTNAEGIPLSNVWVKVYYSDKKPGFVVDSTFTSVLGKASLQSLEPRDYILKAFRENGEELGATEIVVTSDNTSNNIEWELDVFVDNYTFTVILVDNKDKPIVGRKVELLTMDGGDPVSLKEGLSNAEGKVAFAKTVAGTYNVYVYDDNNTSVFAQIVSTVGAGENNSETFLIQKIYHNSDIVITGFVHDPRGSDSPITGAVSGDGLVHPGQYEYVQLMALKDINFAENNYSVVFTNTTSPTEYGWADGLYDEASKKVYQINLTTGSVSKGQYFYVGGSARAICSYYQLTVSPQLDPGVFWGVDYAAQAGGNGNGAAKNGSGLLGNGSGKSQSSVKKSAPDGIAVFKGINVDENTVPTDAIFFGTSVTYQAYQMPDNDVYSRTNSDTGEQQTLFGEGTNTYLFPVGAQDVGTFIKLGGKVTASEWLTPRSGTVFLFNMKDYPGASTADIENSADCTVFVDK</sequence>
<name>A0A399T8H4_9BACT</name>
<dbReference type="RefSeq" id="WP_119435977.1">
    <property type="nucleotide sequence ID" value="NZ_QWGR01000001.1"/>
</dbReference>
<feature type="chain" id="PRO_5017244273" description="GOLD domain-containing protein" evidence="1">
    <location>
        <begin position="19"/>
        <end position="496"/>
    </location>
</feature>
<evidence type="ECO:0008006" key="4">
    <source>
        <dbReference type="Google" id="ProtNLM"/>
    </source>
</evidence>
<gene>
    <name evidence="2" type="ORF">D1614_00800</name>
</gene>
<dbReference type="AlphaFoldDB" id="A0A399T8H4"/>
<evidence type="ECO:0000256" key="1">
    <source>
        <dbReference type="SAM" id="SignalP"/>
    </source>
</evidence>
<evidence type="ECO:0000313" key="2">
    <source>
        <dbReference type="EMBL" id="RIJ50507.1"/>
    </source>
</evidence>
<dbReference type="Proteomes" id="UP000265926">
    <property type="component" value="Unassembled WGS sequence"/>
</dbReference>